<organism evidence="2 3">
    <name type="scientific">Ectothiorhodospira haloalkaliphila</name>
    <dbReference type="NCBI Taxonomy" id="421628"/>
    <lineage>
        <taxon>Bacteria</taxon>
        <taxon>Pseudomonadati</taxon>
        <taxon>Pseudomonadota</taxon>
        <taxon>Gammaproteobacteria</taxon>
        <taxon>Chromatiales</taxon>
        <taxon>Ectothiorhodospiraceae</taxon>
        <taxon>Ectothiorhodospira</taxon>
    </lineage>
</organism>
<gene>
    <name evidence="2" type="ORF">M911_00890</name>
</gene>
<dbReference type="AlphaFoldDB" id="W8L9Q0"/>
<name>W8L9Q0_9GAMM</name>
<feature type="region of interest" description="Disordered" evidence="1">
    <location>
        <begin position="299"/>
        <end position="319"/>
    </location>
</feature>
<dbReference type="Proteomes" id="UP000019442">
    <property type="component" value="Chromosome"/>
</dbReference>
<dbReference type="PANTHER" id="PTHR35564">
    <property type="match status" value="1"/>
</dbReference>
<evidence type="ECO:0000313" key="3">
    <source>
        <dbReference type="Proteomes" id="UP000019442"/>
    </source>
</evidence>
<dbReference type="InterPro" id="IPR010732">
    <property type="entry name" value="T6SS_TssG-like"/>
</dbReference>
<keyword evidence="3" id="KW-1185">Reference proteome</keyword>
<evidence type="ECO:0008006" key="4">
    <source>
        <dbReference type="Google" id="ProtNLM"/>
    </source>
</evidence>
<dbReference type="EMBL" id="CP007268">
    <property type="protein sequence ID" value="AHK80545.1"/>
    <property type="molecule type" value="Genomic_DNA"/>
</dbReference>
<dbReference type="Pfam" id="PF06996">
    <property type="entry name" value="T6SS_TssG"/>
    <property type="match status" value="1"/>
</dbReference>
<accession>W8L9Q0</accession>
<reference evidence="3" key="2">
    <citation type="submission" date="2014-02" db="EMBL/GenBank/DDBJ databases">
        <title>Draft Genome Sequence of extremely halophilic bacteria Halorhodospira halochloris.</title>
        <authorList>
            <person name="Singh K.S."/>
        </authorList>
    </citation>
    <scope>NUCLEOTIDE SEQUENCE [LARGE SCALE GENOMIC DNA]</scope>
    <source>
        <strain evidence="3">A</strain>
    </source>
</reference>
<dbReference type="RefSeq" id="WP_025280300.1">
    <property type="nucleotide sequence ID" value="NZ_CP007268.1"/>
</dbReference>
<evidence type="ECO:0000313" key="2">
    <source>
        <dbReference type="EMBL" id="AHK80545.1"/>
    </source>
</evidence>
<dbReference type="PANTHER" id="PTHR35564:SF4">
    <property type="entry name" value="CYTOPLASMIC PROTEIN"/>
    <property type="match status" value="1"/>
</dbReference>
<protein>
    <recommendedName>
        <fullName evidence="4">Type VI secretion protein</fullName>
    </recommendedName>
</protein>
<evidence type="ECO:0000256" key="1">
    <source>
        <dbReference type="SAM" id="MobiDB-lite"/>
    </source>
</evidence>
<proteinExistence type="predicted"/>
<dbReference type="HOGENOM" id="CLU_048238_4_0_6"/>
<dbReference type="OrthoDB" id="1523296at2"/>
<reference evidence="2 3" key="1">
    <citation type="journal article" date="2014" name="J Genomics">
        <title>Draft Genome Sequence of the Extremely Halophilic Phototrophic Purple Sulfur Bacterium Halorhodospira halochloris.</title>
        <authorList>
            <person name="Singh K.S."/>
            <person name="Kirksey J."/>
            <person name="Hoff W.D."/>
            <person name="Deole R."/>
        </authorList>
    </citation>
    <scope>NUCLEOTIDE SEQUENCE [LARGE SCALE GENOMIC DNA]</scope>
    <source>
        <strain evidence="2 3">A</strain>
    </source>
</reference>
<dbReference type="KEGG" id="hhc:M911_00890"/>
<sequence>MNKRLRQGGLLEWMRVHLHREEPVMVSPDPGLSFPSSPLKTLPDSQGRINLCAPTSGLYGVEGHLPVAWREVAQGDSPEARTLRGFLDILGHRQAHLNYRVWQRARPTLIDGQGNHPLQACLAALGGQGFRHRATIGPVMGGISGEPSADALSARIGRWLRQCCPHVHAPVRITQFQPHWVSLSPATHLGRSPGNRLGMDTHLGERVPDRSGPINIVIGPLPMDQVRTLSPGQPSGVALAADVRRVLGHRHGFVLTLEHVSRRLPRLGCQGPVLGMDTLPTSGLPALVIARSWPDSAFTTRPPGIHAHEPHDTAASSSA</sequence>